<reference evidence="1" key="1">
    <citation type="submission" date="2022-03" db="EMBL/GenBank/DDBJ databases">
        <title>Sea Food Isolates.</title>
        <authorList>
            <person name="Li c."/>
        </authorList>
    </citation>
    <scope>NUCLEOTIDE SEQUENCE</scope>
    <source>
        <strain evidence="1">19PA01SH03</strain>
    </source>
</reference>
<organism evidence="1">
    <name type="scientific">bacterium 19PA01SH03</name>
    <dbReference type="NCBI Taxonomy" id="2920705"/>
    <lineage>
        <taxon>Bacteria</taxon>
    </lineage>
</organism>
<dbReference type="AlphaFoldDB" id="A0AAU6SS24"/>
<evidence type="ECO:0000313" key="1">
    <source>
        <dbReference type="EMBL" id="XAG22655.1"/>
    </source>
</evidence>
<dbReference type="EMBL" id="CP095338">
    <property type="protein sequence ID" value="XAG22655.1"/>
    <property type="molecule type" value="Genomic_DNA"/>
</dbReference>
<accession>A0AAU6SS24</accession>
<proteinExistence type="predicted"/>
<sequence>MLIPQEFAISSCVSPARSRLLLIAAASRSRDIQHTEKDYFVPYLVQMGPFWVPLLMVDE</sequence>
<protein>
    <submittedName>
        <fullName evidence="1">Uncharacterized protein</fullName>
    </submittedName>
</protein>
<gene>
    <name evidence="1" type="ORF">MRN70_06405</name>
</gene>
<name>A0AAU6SS24_UNCXX</name>